<evidence type="ECO:0000256" key="1">
    <source>
        <dbReference type="ARBA" id="ARBA00022630"/>
    </source>
</evidence>
<dbReference type="EMBL" id="JBHSKT010000006">
    <property type="protein sequence ID" value="MFC5271299.1"/>
    <property type="molecule type" value="Genomic_DNA"/>
</dbReference>
<evidence type="ECO:0000313" key="4">
    <source>
        <dbReference type="EMBL" id="MFC5271299.1"/>
    </source>
</evidence>
<keyword evidence="2" id="KW-0288">FMN</keyword>
<accession>A0ABW0EAF3</accession>
<evidence type="ECO:0000313" key="5">
    <source>
        <dbReference type="Proteomes" id="UP001596161"/>
    </source>
</evidence>
<gene>
    <name evidence="4" type="ORF">ACFPIB_11805</name>
</gene>
<keyword evidence="5" id="KW-1185">Reference proteome</keyword>
<dbReference type="InterPro" id="IPR005025">
    <property type="entry name" value="FMN_Rdtase-like_dom"/>
</dbReference>
<name>A0ABW0EAF3_9BACT</name>
<dbReference type="Proteomes" id="UP001596161">
    <property type="component" value="Unassembled WGS sequence"/>
</dbReference>
<dbReference type="RefSeq" id="WP_378017664.1">
    <property type="nucleotide sequence ID" value="NZ_JBHSKT010000006.1"/>
</dbReference>
<dbReference type="SUPFAM" id="SSF52218">
    <property type="entry name" value="Flavoproteins"/>
    <property type="match status" value="1"/>
</dbReference>
<reference evidence="5" key="1">
    <citation type="journal article" date="2019" name="Int. J. Syst. Evol. Microbiol.">
        <title>The Global Catalogue of Microorganisms (GCM) 10K type strain sequencing project: providing services to taxonomists for standard genome sequencing and annotation.</title>
        <authorList>
            <consortium name="The Broad Institute Genomics Platform"/>
            <consortium name="The Broad Institute Genome Sequencing Center for Infectious Disease"/>
            <person name="Wu L."/>
            <person name="Ma J."/>
        </authorList>
    </citation>
    <scope>NUCLEOTIDE SEQUENCE [LARGE SCALE GENOMIC DNA]</scope>
    <source>
        <strain evidence="5">KACC 12602</strain>
    </source>
</reference>
<protein>
    <submittedName>
        <fullName evidence="4">Flavodoxin family protein</fullName>
    </submittedName>
</protein>
<organism evidence="4 5">
    <name type="scientific">Adhaeribacter terreus</name>
    <dbReference type="NCBI Taxonomy" id="529703"/>
    <lineage>
        <taxon>Bacteria</taxon>
        <taxon>Pseudomonadati</taxon>
        <taxon>Bacteroidota</taxon>
        <taxon>Cytophagia</taxon>
        <taxon>Cytophagales</taxon>
        <taxon>Hymenobacteraceae</taxon>
        <taxon>Adhaeribacter</taxon>
    </lineage>
</organism>
<sequence length="196" mass="21719">MKAVILLATLKKEGISNTQTLCEFLQKHLKEQQIESSIIKLVEHNILAGTYSNMGAGDAWPQILEQLLAADIIIFATPIWWNNQSSEMQRVIERLDELHDEILAGKTSRLEGKVGGIVITGDSDGAQSIIANLSNFYNAIGLLLPPYATLSVLWKGQAKDKNTSRAELMQKYEQDYASAAETMAKQLVTFSKKRPA</sequence>
<dbReference type="Pfam" id="PF03358">
    <property type="entry name" value="FMN_red"/>
    <property type="match status" value="1"/>
</dbReference>
<dbReference type="PANTHER" id="PTHR43278">
    <property type="entry name" value="NAD(P)H-DEPENDENT FMN-CONTAINING OXIDOREDUCTASE YWQN-RELATED"/>
    <property type="match status" value="1"/>
</dbReference>
<evidence type="ECO:0000259" key="3">
    <source>
        <dbReference type="Pfam" id="PF03358"/>
    </source>
</evidence>
<keyword evidence="1" id="KW-0285">Flavoprotein</keyword>
<dbReference type="InterPro" id="IPR029039">
    <property type="entry name" value="Flavoprotein-like_sf"/>
</dbReference>
<dbReference type="PANTHER" id="PTHR43278:SF4">
    <property type="entry name" value="NAD(P)H-DEPENDENT FMN-CONTAINING OXIDOREDUCTASE YWQN-RELATED"/>
    <property type="match status" value="1"/>
</dbReference>
<dbReference type="InterPro" id="IPR051796">
    <property type="entry name" value="ISF_SsuE-like"/>
</dbReference>
<evidence type="ECO:0000256" key="2">
    <source>
        <dbReference type="ARBA" id="ARBA00022643"/>
    </source>
</evidence>
<comment type="caution">
    <text evidence="4">The sequence shown here is derived from an EMBL/GenBank/DDBJ whole genome shotgun (WGS) entry which is preliminary data.</text>
</comment>
<dbReference type="Gene3D" id="3.40.50.360">
    <property type="match status" value="1"/>
</dbReference>
<proteinExistence type="predicted"/>
<feature type="domain" description="NADPH-dependent FMN reductase-like" evidence="3">
    <location>
        <begin position="1"/>
        <end position="147"/>
    </location>
</feature>